<evidence type="ECO:0000313" key="4">
    <source>
        <dbReference type="Proteomes" id="UP000199470"/>
    </source>
</evidence>
<evidence type="ECO:0000256" key="1">
    <source>
        <dbReference type="SAM" id="SignalP"/>
    </source>
</evidence>
<gene>
    <name evidence="3" type="ORF">SAMN02982985_00945</name>
</gene>
<dbReference type="NCBIfam" id="TIGR02595">
    <property type="entry name" value="PEP_CTERM"/>
    <property type="match status" value="1"/>
</dbReference>
<keyword evidence="1" id="KW-0732">Signal</keyword>
<feature type="domain" description="Ice-binding protein C-terminal" evidence="2">
    <location>
        <begin position="221"/>
        <end position="245"/>
    </location>
</feature>
<dbReference type="Pfam" id="PF07589">
    <property type="entry name" value="PEP-CTERM"/>
    <property type="match status" value="1"/>
</dbReference>
<protein>
    <submittedName>
        <fullName evidence="3">PEP-CTERM protein-sorting domain-containing protein</fullName>
    </submittedName>
</protein>
<evidence type="ECO:0000313" key="3">
    <source>
        <dbReference type="EMBL" id="SFL64592.1"/>
    </source>
</evidence>
<reference evidence="3 4" key="1">
    <citation type="submission" date="2016-10" db="EMBL/GenBank/DDBJ databases">
        <authorList>
            <person name="de Groot N.N."/>
        </authorList>
    </citation>
    <scope>NUCLEOTIDE SEQUENCE [LARGE SCALE GENOMIC DNA]</scope>
    <source>
        <strain evidence="3 4">ATCC 43154</strain>
    </source>
</reference>
<feature type="signal peptide" evidence="1">
    <location>
        <begin position="1"/>
        <end position="23"/>
    </location>
</feature>
<organism evidence="3 4">
    <name type="scientific">Rugamonas rubra</name>
    <dbReference type="NCBI Taxonomy" id="758825"/>
    <lineage>
        <taxon>Bacteria</taxon>
        <taxon>Pseudomonadati</taxon>
        <taxon>Pseudomonadota</taxon>
        <taxon>Betaproteobacteria</taxon>
        <taxon>Burkholderiales</taxon>
        <taxon>Oxalobacteraceae</taxon>
        <taxon>Telluria group</taxon>
        <taxon>Rugamonas</taxon>
    </lineage>
</organism>
<feature type="chain" id="PRO_5011532854" evidence="1">
    <location>
        <begin position="24"/>
        <end position="254"/>
    </location>
</feature>
<dbReference type="AlphaFoldDB" id="A0A1I4JDE3"/>
<accession>A0A1I4JDE3</accession>
<name>A0A1I4JDE3_9BURK</name>
<evidence type="ECO:0000259" key="2">
    <source>
        <dbReference type="Pfam" id="PF07589"/>
    </source>
</evidence>
<proteinExistence type="predicted"/>
<dbReference type="NCBIfam" id="NF035944">
    <property type="entry name" value="PEPxxWA-CTERM"/>
    <property type="match status" value="1"/>
</dbReference>
<keyword evidence="4" id="KW-1185">Reference proteome</keyword>
<dbReference type="Proteomes" id="UP000199470">
    <property type="component" value="Unassembled WGS sequence"/>
</dbReference>
<sequence length="254" mass="25670">MNNFMTRSITAGTLALLAFGAQAAPTVLVVGTDNGGGSTTDIASWLMASAQFSSVTALDTTSVSFATMSAYDEVLFFTNHGGDPVGNGDALASFAATGKRLVVSTFSYAEQGSNTLAGAFLSGGYSPFTSLGGSLYSTASMGANDASALFTGVATLSNYYRDNVVAAAGATLNASYDDGVALVATKGNVIGVNVFPDDSFGGVSGDHRQLFVNALSVPVAAVPEPETYAMLLAGLGLVGAATRRRRQPAEPVAA</sequence>
<dbReference type="InterPro" id="IPR013424">
    <property type="entry name" value="Ice-binding_C"/>
</dbReference>
<dbReference type="STRING" id="758825.SAMN02982985_00945"/>
<dbReference type="EMBL" id="FOTW01000006">
    <property type="protein sequence ID" value="SFL64592.1"/>
    <property type="molecule type" value="Genomic_DNA"/>
</dbReference>